<name>A0A8T3A462_DENNO</name>
<gene>
    <name evidence="1" type="ORF">KFK09_028761</name>
</gene>
<proteinExistence type="predicted"/>
<dbReference type="Pfam" id="PF05623">
    <property type="entry name" value="DUF789"/>
    <property type="match status" value="1"/>
</dbReference>
<dbReference type="EMBL" id="JAGYWB010000019">
    <property type="protein sequence ID" value="KAI0488922.1"/>
    <property type="molecule type" value="Genomic_DNA"/>
</dbReference>
<reference evidence="1" key="1">
    <citation type="journal article" date="2022" name="Front. Genet.">
        <title>Chromosome-Scale Assembly of the Dendrobium nobile Genome Provides Insights Into the Molecular Mechanism of the Biosynthesis of the Medicinal Active Ingredient of Dendrobium.</title>
        <authorList>
            <person name="Xu Q."/>
            <person name="Niu S.-C."/>
            <person name="Li K.-L."/>
            <person name="Zheng P.-J."/>
            <person name="Zhang X.-J."/>
            <person name="Jia Y."/>
            <person name="Liu Y."/>
            <person name="Niu Y.-X."/>
            <person name="Yu L.-H."/>
            <person name="Chen D.-F."/>
            <person name="Zhang G.-Q."/>
        </authorList>
    </citation>
    <scope>NUCLEOTIDE SEQUENCE</scope>
    <source>
        <tissue evidence="1">Leaf</tissue>
    </source>
</reference>
<comment type="caution">
    <text evidence="1">The sequence shown here is derived from an EMBL/GenBank/DDBJ whole genome shotgun (WGS) entry which is preliminary data.</text>
</comment>
<dbReference type="InterPro" id="IPR008507">
    <property type="entry name" value="DUF789"/>
</dbReference>
<keyword evidence="2" id="KW-1185">Reference proteome</keyword>
<organism evidence="1 2">
    <name type="scientific">Dendrobium nobile</name>
    <name type="common">Orchid</name>
    <dbReference type="NCBI Taxonomy" id="94219"/>
    <lineage>
        <taxon>Eukaryota</taxon>
        <taxon>Viridiplantae</taxon>
        <taxon>Streptophyta</taxon>
        <taxon>Embryophyta</taxon>
        <taxon>Tracheophyta</taxon>
        <taxon>Spermatophyta</taxon>
        <taxon>Magnoliopsida</taxon>
        <taxon>Liliopsida</taxon>
        <taxon>Asparagales</taxon>
        <taxon>Orchidaceae</taxon>
        <taxon>Epidendroideae</taxon>
        <taxon>Malaxideae</taxon>
        <taxon>Dendrobiinae</taxon>
        <taxon>Dendrobium</taxon>
    </lineage>
</organism>
<dbReference type="AlphaFoldDB" id="A0A8T3A462"/>
<evidence type="ECO:0000313" key="1">
    <source>
        <dbReference type="EMBL" id="KAI0488922.1"/>
    </source>
</evidence>
<sequence>MLGATLQIARGHGEDRLYSPSKAWRGYHQHLQYLSRSRSSSSAGVWSVPPLVLKEKASVPEFLEPEDRTGSEIEPSNAQSVSASSASSSLCSSLVSENARSSNLDCFLESTTPSIAAQFFYKTTKGGCRTCDIECRPYFTLAELWDSFKEWSAYGASVPLILNGSDCVVQYYVPYLSGIQLYGKYSGRFGEKSYTNKSKDFTTDGRGEHNSGKCMKSKGFIQNTSKFSINGFFLRNNDVALTDEFLNNDTRNTDGMLLFEFLEQNAPHSREPLTNKISELSCHFPGLMYLRSCDLLPTSWISVAWYPIYRIPTGTTLKDLDACFLTFHPLSTQMKDVDNTQRPVITYQPGSCVPKISLPIFGLSSYKFKGSMWHPNGGSQLTSSLLEAADNWLRLLGVKLPDYLFFASHGARRR</sequence>
<protein>
    <submittedName>
        <fullName evidence="1">Uncharacterized protein</fullName>
    </submittedName>
</protein>
<accession>A0A8T3A462</accession>
<evidence type="ECO:0000313" key="2">
    <source>
        <dbReference type="Proteomes" id="UP000829196"/>
    </source>
</evidence>
<dbReference type="PANTHER" id="PTHR31343">
    <property type="entry name" value="T15D22.8"/>
    <property type="match status" value="1"/>
</dbReference>
<dbReference type="OrthoDB" id="784906at2759"/>
<dbReference type="Proteomes" id="UP000829196">
    <property type="component" value="Unassembled WGS sequence"/>
</dbReference>
<dbReference type="PANTHER" id="PTHR31343:SF42">
    <property type="entry name" value="T15D22.8"/>
    <property type="match status" value="1"/>
</dbReference>